<keyword evidence="10" id="KW-1185">Reference proteome</keyword>
<dbReference type="InterPro" id="IPR013249">
    <property type="entry name" value="RNA_pol_sigma70_r4_t2"/>
</dbReference>
<dbReference type="EMBL" id="JAVDYG010000001">
    <property type="protein sequence ID" value="MDR7363872.1"/>
    <property type="molecule type" value="Genomic_DNA"/>
</dbReference>
<evidence type="ECO:0000313" key="9">
    <source>
        <dbReference type="EMBL" id="MDR7363872.1"/>
    </source>
</evidence>
<evidence type="ECO:0000313" key="10">
    <source>
        <dbReference type="Proteomes" id="UP001183648"/>
    </source>
</evidence>
<dbReference type="PANTHER" id="PTHR43133:SF50">
    <property type="entry name" value="ECF RNA POLYMERASE SIGMA FACTOR SIGM"/>
    <property type="match status" value="1"/>
</dbReference>
<dbReference type="Gene3D" id="1.10.10.10">
    <property type="entry name" value="Winged helix-like DNA-binding domain superfamily/Winged helix DNA-binding domain"/>
    <property type="match status" value="1"/>
</dbReference>
<dbReference type="InterPro" id="IPR013325">
    <property type="entry name" value="RNA_pol_sigma_r2"/>
</dbReference>
<dbReference type="Pfam" id="PF08281">
    <property type="entry name" value="Sigma70_r4_2"/>
    <property type="match status" value="1"/>
</dbReference>
<dbReference type="InterPro" id="IPR014284">
    <property type="entry name" value="RNA_pol_sigma-70_dom"/>
</dbReference>
<feature type="domain" description="RNA polymerase sigma-70 region 2" evidence="7">
    <location>
        <begin position="18"/>
        <end position="78"/>
    </location>
</feature>
<protein>
    <submittedName>
        <fullName evidence="9">RNA polymerase sigma-70 factor (Sigma-E family)</fullName>
    </submittedName>
</protein>
<evidence type="ECO:0000259" key="7">
    <source>
        <dbReference type="Pfam" id="PF04542"/>
    </source>
</evidence>
<dbReference type="PANTHER" id="PTHR43133">
    <property type="entry name" value="RNA POLYMERASE ECF-TYPE SIGMA FACTO"/>
    <property type="match status" value="1"/>
</dbReference>
<dbReference type="InterPro" id="IPR013324">
    <property type="entry name" value="RNA_pol_sigma_r3/r4-like"/>
</dbReference>
<feature type="region of interest" description="Disordered" evidence="6">
    <location>
        <begin position="80"/>
        <end position="106"/>
    </location>
</feature>
<dbReference type="InterPro" id="IPR039425">
    <property type="entry name" value="RNA_pol_sigma-70-like"/>
</dbReference>
<evidence type="ECO:0000256" key="2">
    <source>
        <dbReference type="ARBA" id="ARBA00023015"/>
    </source>
</evidence>
<dbReference type="CDD" id="cd06171">
    <property type="entry name" value="Sigma70_r4"/>
    <property type="match status" value="1"/>
</dbReference>
<evidence type="ECO:0000256" key="4">
    <source>
        <dbReference type="ARBA" id="ARBA00023125"/>
    </source>
</evidence>
<dbReference type="NCBIfam" id="TIGR02983">
    <property type="entry name" value="SigE-fam_strep"/>
    <property type="match status" value="1"/>
</dbReference>
<keyword evidence="2" id="KW-0805">Transcription regulation</keyword>
<evidence type="ECO:0000256" key="5">
    <source>
        <dbReference type="ARBA" id="ARBA00023163"/>
    </source>
</evidence>
<evidence type="ECO:0000259" key="8">
    <source>
        <dbReference type="Pfam" id="PF08281"/>
    </source>
</evidence>
<name>A0ABU2BZN8_9ACTN</name>
<dbReference type="InterPro" id="IPR014325">
    <property type="entry name" value="RNA_pol_sigma-E_actinobac"/>
</dbReference>
<dbReference type="RefSeq" id="WP_310304769.1">
    <property type="nucleotide sequence ID" value="NZ_BAAAPS010000005.1"/>
</dbReference>
<keyword evidence="4" id="KW-0238">DNA-binding</keyword>
<accession>A0ABU2BZN8</accession>
<keyword evidence="5" id="KW-0804">Transcription</keyword>
<dbReference type="SUPFAM" id="SSF88946">
    <property type="entry name" value="Sigma2 domain of RNA polymerase sigma factors"/>
    <property type="match status" value="1"/>
</dbReference>
<dbReference type="Gene3D" id="1.10.1740.10">
    <property type="match status" value="1"/>
</dbReference>
<dbReference type="InterPro" id="IPR007627">
    <property type="entry name" value="RNA_pol_sigma70_r2"/>
</dbReference>
<comment type="similarity">
    <text evidence="1">Belongs to the sigma-70 factor family. ECF subfamily.</text>
</comment>
<feature type="domain" description="RNA polymerase sigma factor 70 region 4 type 2" evidence="8">
    <location>
        <begin position="107"/>
        <end position="159"/>
    </location>
</feature>
<dbReference type="NCBIfam" id="TIGR02937">
    <property type="entry name" value="sigma70-ECF"/>
    <property type="match status" value="1"/>
</dbReference>
<dbReference type="InterPro" id="IPR036388">
    <property type="entry name" value="WH-like_DNA-bd_sf"/>
</dbReference>
<keyword evidence="3" id="KW-0731">Sigma factor</keyword>
<dbReference type="Pfam" id="PF04542">
    <property type="entry name" value="Sigma70_r2"/>
    <property type="match status" value="1"/>
</dbReference>
<dbReference type="SUPFAM" id="SSF88659">
    <property type="entry name" value="Sigma3 and sigma4 domains of RNA polymerase sigma factors"/>
    <property type="match status" value="1"/>
</dbReference>
<evidence type="ECO:0000256" key="3">
    <source>
        <dbReference type="ARBA" id="ARBA00023082"/>
    </source>
</evidence>
<proteinExistence type="inferred from homology"/>
<comment type="caution">
    <text evidence="9">The sequence shown here is derived from an EMBL/GenBank/DDBJ whole genome shotgun (WGS) entry which is preliminary data.</text>
</comment>
<dbReference type="Proteomes" id="UP001183648">
    <property type="component" value="Unassembled WGS sequence"/>
</dbReference>
<reference evidence="9 10" key="1">
    <citation type="submission" date="2023-07" db="EMBL/GenBank/DDBJ databases">
        <title>Sequencing the genomes of 1000 actinobacteria strains.</title>
        <authorList>
            <person name="Klenk H.-P."/>
        </authorList>
    </citation>
    <scope>NUCLEOTIDE SEQUENCE [LARGE SCALE GENOMIC DNA]</scope>
    <source>
        <strain evidence="9 10">DSM 19426</strain>
    </source>
</reference>
<evidence type="ECO:0000256" key="1">
    <source>
        <dbReference type="ARBA" id="ARBA00010641"/>
    </source>
</evidence>
<evidence type="ECO:0000256" key="6">
    <source>
        <dbReference type="SAM" id="MobiDB-lite"/>
    </source>
</evidence>
<gene>
    <name evidence="9" type="ORF">J2S63_003425</name>
</gene>
<organism evidence="9 10">
    <name type="scientific">Nocardioides marmoribigeumensis</name>
    <dbReference type="NCBI Taxonomy" id="433649"/>
    <lineage>
        <taxon>Bacteria</taxon>
        <taxon>Bacillati</taxon>
        <taxon>Actinomycetota</taxon>
        <taxon>Actinomycetes</taxon>
        <taxon>Propionibacteriales</taxon>
        <taxon>Nocardioidaceae</taxon>
        <taxon>Nocardioides</taxon>
    </lineage>
</organism>
<sequence>MGDRAQRDAEFSAYMEARQASLLRTAYLISGDRHTAEDLVQTALAKLYLAWDRVEDRGSLDGYVRRVIVNEHNSLWRRPFKRREHATDQVPEQAAPTPSSSAGGRDEELWDLVQTLPRKQRAAVVLRYYEELSEAETAEVLGVSVGTVKSQTSRALAALRSRSGDLFDTAGTTQEDR</sequence>